<proteinExistence type="predicted"/>
<reference evidence="1 2" key="1">
    <citation type="submission" date="2016-11" db="EMBL/GenBank/DDBJ databases">
        <authorList>
            <person name="Jaros S."/>
            <person name="Januszkiewicz K."/>
            <person name="Wedrychowicz H."/>
        </authorList>
    </citation>
    <scope>NUCLEOTIDE SEQUENCE [LARGE SCALE GENOMIC DNA]</scope>
    <source>
        <strain evidence="1 2">DSM 46144</strain>
    </source>
</reference>
<sequence length="367" mass="39662">MVLSSTWGSRSLDGRLPGLALQLAAELPLDRYALVLALHPNVWHWHSPYQVRAWMAPYRRAGVALLPPEEGWQAAVVAADLVVGDHGSVMFYAAAADRPIAFAVVEPSELDPASPMARLLVAAPRLDPSQPLRHQLDAVIRDPQHHRYVHLTAEASSAPGQSAALIRALLYEQLRLPEPSAPARTPIVPIPRSPDPTPVTATVMTTVHHRDVVAVERYPAALRLDDPPDGVTHLSVAWRHDDPQLLAAADTVVATIEDTAGRPRRWIRSALGRLPGCTLAAVALTASTSLIGTRSGQLFVARVTVGAPDAACVTAGVLALLANRSTPPVFTLVVGARRHRVRLTPVATTHPARIRTRRTAERERPDH</sequence>
<evidence type="ECO:0000313" key="2">
    <source>
        <dbReference type="Proteomes" id="UP000184440"/>
    </source>
</evidence>
<dbReference type="STRING" id="134849.SAMN05443668_104614"/>
<organism evidence="1 2">
    <name type="scientific">Cryptosporangium aurantiacum</name>
    <dbReference type="NCBI Taxonomy" id="134849"/>
    <lineage>
        <taxon>Bacteria</taxon>
        <taxon>Bacillati</taxon>
        <taxon>Actinomycetota</taxon>
        <taxon>Actinomycetes</taxon>
        <taxon>Cryptosporangiales</taxon>
        <taxon>Cryptosporangiaceae</taxon>
        <taxon>Cryptosporangium</taxon>
    </lineage>
</organism>
<dbReference type="AlphaFoldDB" id="A0A1M7QFV6"/>
<accession>A0A1M7QFV6</accession>
<dbReference type="EMBL" id="FRCS01000004">
    <property type="protein sequence ID" value="SHN29810.1"/>
    <property type="molecule type" value="Genomic_DNA"/>
</dbReference>
<keyword evidence="2" id="KW-1185">Reference proteome</keyword>
<protein>
    <submittedName>
        <fullName evidence="1">Uncharacterized protein</fullName>
    </submittedName>
</protein>
<evidence type="ECO:0000313" key="1">
    <source>
        <dbReference type="EMBL" id="SHN29810.1"/>
    </source>
</evidence>
<gene>
    <name evidence="1" type="ORF">SAMN05443668_104614</name>
</gene>
<name>A0A1M7QFV6_9ACTN</name>
<dbReference type="Proteomes" id="UP000184440">
    <property type="component" value="Unassembled WGS sequence"/>
</dbReference>